<gene>
    <name evidence="3" type="ORF">JOC94_003376</name>
</gene>
<feature type="signal peptide" evidence="1">
    <location>
        <begin position="1"/>
        <end position="17"/>
    </location>
</feature>
<dbReference type="Pfam" id="PF04069">
    <property type="entry name" value="OpuAC"/>
    <property type="match status" value="1"/>
</dbReference>
<feature type="domain" description="ABC-type glycine betaine transport system substrate-binding" evidence="2">
    <location>
        <begin position="36"/>
        <end position="315"/>
    </location>
</feature>
<dbReference type="SUPFAM" id="SSF53850">
    <property type="entry name" value="Periplasmic binding protein-like II"/>
    <property type="match status" value="1"/>
</dbReference>
<reference evidence="3 4" key="1">
    <citation type="submission" date="2021-01" db="EMBL/GenBank/DDBJ databases">
        <title>Genomic Encyclopedia of Type Strains, Phase IV (KMG-IV): sequencing the most valuable type-strain genomes for metagenomic binning, comparative biology and taxonomic classification.</title>
        <authorList>
            <person name="Goeker M."/>
        </authorList>
    </citation>
    <scope>NUCLEOTIDE SEQUENCE [LARGE SCALE GENOMIC DNA]</scope>
    <source>
        <strain evidence="3 4">DSM 105453</strain>
    </source>
</reference>
<evidence type="ECO:0000313" key="3">
    <source>
        <dbReference type="EMBL" id="MBM7716356.1"/>
    </source>
</evidence>
<keyword evidence="4" id="KW-1185">Reference proteome</keyword>
<dbReference type="PROSITE" id="PS51257">
    <property type="entry name" value="PROKAR_LIPOPROTEIN"/>
    <property type="match status" value="1"/>
</dbReference>
<dbReference type="Gene3D" id="3.40.190.10">
    <property type="entry name" value="Periplasmic binding protein-like II"/>
    <property type="match status" value="1"/>
</dbReference>
<name>A0ABS2RCR4_9BACI</name>
<sequence>MKKLGMMLAAASLILLSACGGSGENSERKGNKDSGTIVFADAGWDSIRIHNGIAQTIIEEGLGHKTKVTAGSTSATIQGLRRGDIDVYMEVWTDNIKDVYEDAVESGDVEQVSTNFNDNDQGLYVPSYVIHGDKERGIEPLAPDLKTVEDLKKYPEVFGDPEDPGRGRIINAPSGWVVAEHIDAKFEAYGLDETMNNFMPGSDSAIIASLVDAYKAGEGWVGYYWSPTAITAKYDLVLLEEPEYDEETWEKTKATKFPPNDVVVAVHKDMPEQAPEVVDFLKNYETSSKLTEAALKYMEDEDASAEEAAVWWLKEHEDVWTKWVSDDVAQKVKDAL</sequence>
<accession>A0ABS2RCR4</accession>
<protein>
    <submittedName>
        <fullName evidence="3">Glycine betaine/proline transport system substrate-binding protein</fullName>
    </submittedName>
</protein>
<comment type="caution">
    <text evidence="3">The sequence shown here is derived from an EMBL/GenBank/DDBJ whole genome shotgun (WGS) entry which is preliminary data.</text>
</comment>
<dbReference type="Proteomes" id="UP000823485">
    <property type="component" value="Unassembled WGS sequence"/>
</dbReference>
<dbReference type="CDD" id="cd13641">
    <property type="entry name" value="PBP2_HisX_like"/>
    <property type="match status" value="1"/>
</dbReference>
<dbReference type="RefSeq" id="WP_077113415.1">
    <property type="nucleotide sequence ID" value="NZ_JAFBFH010000026.1"/>
</dbReference>
<feature type="chain" id="PRO_5046582028" evidence="1">
    <location>
        <begin position="18"/>
        <end position="336"/>
    </location>
</feature>
<dbReference type="InterPro" id="IPR007210">
    <property type="entry name" value="ABC_Gly_betaine_transp_sub-bd"/>
</dbReference>
<evidence type="ECO:0000256" key="1">
    <source>
        <dbReference type="SAM" id="SignalP"/>
    </source>
</evidence>
<evidence type="ECO:0000313" key="4">
    <source>
        <dbReference type="Proteomes" id="UP000823485"/>
    </source>
</evidence>
<dbReference type="EMBL" id="JAFBFH010000026">
    <property type="protein sequence ID" value="MBM7716356.1"/>
    <property type="molecule type" value="Genomic_DNA"/>
</dbReference>
<organism evidence="3 4">
    <name type="scientific">Siminovitchia thermophila</name>
    <dbReference type="NCBI Taxonomy" id="1245522"/>
    <lineage>
        <taxon>Bacteria</taxon>
        <taxon>Bacillati</taxon>
        <taxon>Bacillota</taxon>
        <taxon>Bacilli</taxon>
        <taxon>Bacillales</taxon>
        <taxon>Bacillaceae</taxon>
        <taxon>Siminovitchia</taxon>
    </lineage>
</organism>
<keyword evidence="1" id="KW-0732">Signal</keyword>
<dbReference type="Gene3D" id="3.40.190.100">
    <property type="entry name" value="Glycine betaine-binding periplasmic protein, domain 2"/>
    <property type="match status" value="1"/>
</dbReference>
<evidence type="ECO:0000259" key="2">
    <source>
        <dbReference type="Pfam" id="PF04069"/>
    </source>
</evidence>
<proteinExistence type="predicted"/>